<dbReference type="KEGG" id="cfj:CFIO01_12803"/>
<feature type="region of interest" description="Disordered" evidence="10">
    <location>
        <begin position="33"/>
        <end position="55"/>
    </location>
</feature>
<proteinExistence type="inferred from homology"/>
<evidence type="ECO:0000256" key="5">
    <source>
        <dbReference type="ARBA" id="ARBA00011427"/>
    </source>
</evidence>
<evidence type="ECO:0000313" key="12">
    <source>
        <dbReference type="EMBL" id="EXF81160.1"/>
    </source>
</evidence>
<keyword evidence="13" id="KW-1185">Reference proteome</keyword>
<evidence type="ECO:0000259" key="11">
    <source>
        <dbReference type="Pfam" id="PF09811"/>
    </source>
</evidence>
<evidence type="ECO:0000256" key="1">
    <source>
        <dbReference type="ARBA" id="ARBA00003836"/>
    </source>
</evidence>
<protein>
    <recommendedName>
        <fullName evidence="7">Protein YAE1</fullName>
    </recommendedName>
    <alternativeName>
        <fullName evidence="6">Protein yae1</fullName>
    </alternativeName>
</protein>
<dbReference type="EMBL" id="JARH01000380">
    <property type="protein sequence ID" value="EXF81160.1"/>
    <property type="molecule type" value="Genomic_DNA"/>
</dbReference>
<dbReference type="STRING" id="1445577.A0A010QX33"/>
<sequence length="250" mass="26859">MHLQPIDNTEIEPFTSAMDDPRITILPEAQSQETFDDVWGSEPGSPNHHAGHNNFAQDDAASAAPLGTHPGDMPRLQAEHTNAGYREGISAAKAHSIQAGFDEGFSLGAEVGSLAGQIVGLLEGIAAALDGHDHYEDASKKARKTLDEAKAELKIDSIFGPAYWNTDGTWKFDVEGGIKNGGGGDDEILFADVARAHPLISKWQKVADAEIEQWGIVLEAIGDAQEHERQPSPERAPSSAVPQTKKPLDW</sequence>
<evidence type="ECO:0000256" key="10">
    <source>
        <dbReference type="SAM" id="MobiDB-lite"/>
    </source>
</evidence>
<evidence type="ECO:0000256" key="7">
    <source>
        <dbReference type="ARBA" id="ARBA00018400"/>
    </source>
</evidence>
<dbReference type="Pfam" id="PF09811">
    <property type="entry name" value="Yae1_N"/>
    <property type="match status" value="1"/>
</dbReference>
<feature type="region of interest" description="Disordered" evidence="10">
    <location>
        <begin position="222"/>
        <end position="250"/>
    </location>
</feature>
<evidence type="ECO:0000256" key="2">
    <source>
        <dbReference type="ARBA" id="ARBA00004123"/>
    </source>
</evidence>
<evidence type="ECO:0000256" key="3">
    <source>
        <dbReference type="ARBA" id="ARBA00004496"/>
    </source>
</evidence>
<gene>
    <name evidence="12" type="ORF">CFIO01_12803</name>
</gene>
<reference evidence="12 13" key="1">
    <citation type="submission" date="2014-02" db="EMBL/GenBank/DDBJ databases">
        <title>The genome sequence of Colletotrichum fioriniae PJ7.</title>
        <authorList>
            <person name="Baroncelli R."/>
            <person name="Thon M.R."/>
        </authorList>
    </citation>
    <scope>NUCLEOTIDE SEQUENCE [LARGE SCALE GENOMIC DNA]</scope>
    <source>
        <strain evidence="12 13">PJ7</strain>
    </source>
</reference>
<comment type="subcellular location">
    <subcellularLocation>
        <location evidence="3">Cytoplasm</location>
    </subcellularLocation>
    <subcellularLocation>
        <location evidence="2">Nucleus</location>
    </subcellularLocation>
</comment>
<dbReference type="InterPro" id="IPR019191">
    <property type="entry name" value="Essential_protein_Yae1_N"/>
</dbReference>
<comment type="function">
    <text evidence="1">The complex LTO1:YAE1 may function as a target specific adapter that probably recruits apo-RPLI1 to the cytosolic iron-sulfur protein assembly (CIA) complex machinery. May be required for biogenesis of the large ribosomal subunit and initiation of translation.</text>
</comment>
<evidence type="ECO:0000256" key="6">
    <source>
        <dbReference type="ARBA" id="ARBA00017286"/>
    </source>
</evidence>
<accession>A0A010QX33</accession>
<evidence type="ECO:0000256" key="8">
    <source>
        <dbReference type="ARBA" id="ARBA00022490"/>
    </source>
</evidence>
<evidence type="ECO:0000256" key="9">
    <source>
        <dbReference type="ARBA" id="ARBA00023242"/>
    </source>
</evidence>
<keyword evidence="9" id="KW-0539">Nucleus</keyword>
<evidence type="ECO:0000256" key="4">
    <source>
        <dbReference type="ARBA" id="ARBA00007096"/>
    </source>
</evidence>
<feature type="region of interest" description="Disordered" evidence="10">
    <location>
        <begin position="1"/>
        <end position="20"/>
    </location>
</feature>
<comment type="caution">
    <text evidence="12">The sequence shown here is derived from an EMBL/GenBank/DDBJ whole genome shotgun (WGS) entry which is preliminary data.</text>
</comment>
<dbReference type="eggNOG" id="KOG4774">
    <property type="taxonomic scope" value="Eukaryota"/>
</dbReference>
<dbReference type="GO" id="GO:0005737">
    <property type="term" value="C:cytoplasm"/>
    <property type="evidence" value="ECO:0007669"/>
    <property type="project" value="UniProtKB-SubCell"/>
</dbReference>
<evidence type="ECO:0000313" key="13">
    <source>
        <dbReference type="Proteomes" id="UP000020467"/>
    </source>
</evidence>
<organism evidence="12 13">
    <name type="scientific">Colletotrichum fioriniae PJ7</name>
    <dbReference type="NCBI Taxonomy" id="1445577"/>
    <lineage>
        <taxon>Eukaryota</taxon>
        <taxon>Fungi</taxon>
        <taxon>Dikarya</taxon>
        <taxon>Ascomycota</taxon>
        <taxon>Pezizomycotina</taxon>
        <taxon>Sordariomycetes</taxon>
        <taxon>Hypocreomycetidae</taxon>
        <taxon>Glomerellales</taxon>
        <taxon>Glomerellaceae</taxon>
        <taxon>Colletotrichum</taxon>
        <taxon>Colletotrichum acutatum species complex</taxon>
    </lineage>
</organism>
<name>A0A010QX33_9PEZI</name>
<comment type="subunit">
    <text evidence="5">May form a complex with LTO1.</text>
</comment>
<dbReference type="Proteomes" id="UP000020467">
    <property type="component" value="Unassembled WGS sequence"/>
</dbReference>
<feature type="domain" description="Essential protein Yae1 N-terminal" evidence="11">
    <location>
        <begin position="84"/>
        <end position="122"/>
    </location>
</feature>
<dbReference type="GO" id="GO:0005634">
    <property type="term" value="C:nucleus"/>
    <property type="evidence" value="ECO:0007669"/>
    <property type="project" value="UniProtKB-SubCell"/>
</dbReference>
<dbReference type="PANTHER" id="PTHR18829:SF0">
    <property type="entry name" value="PROTEIN YAE1 HOMOLOG"/>
    <property type="match status" value="1"/>
</dbReference>
<dbReference type="PANTHER" id="PTHR18829">
    <property type="entry name" value="PROTEIN YAE1 HOMOLOG"/>
    <property type="match status" value="1"/>
</dbReference>
<comment type="similarity">
    <text evidence="4">Belongs to the YAE1 family.</text>
</comment>
<dbReference type="InterPro" id="IPR038881">
    <property type="entry name" value="Yae1-like"/>
</dbReference>
<dbReference type="OrthoDB" id="20086at2759"/>
<keyword evidence="8" id="KW-0963">Cytoplasm</keyword>
<dbReference type="HOGENOM" id="CLU_066684_0_1_1"/>
<dbReference type="AlphaFoldDB" id="A0A010QX33"/>